<feature type="signal peptide" evidence="1">
    <location>
        <begin position="1"/>
        <end position="21"/>
    </location>
</feature>
<accession>A0A2R8BBZ6</accession>
<evidence type="ECO:0008006" key="4">
    <source>
        <dbReference type="Google" id="ProtNLM"/>
    </source>
</evidence>
<dbReference type="PROSITE" id="PS51257">
    <property type="entry name" value="PROKAR_LIPOPROTEIN"/>
    <property type="match status" value="1"/>
</dbReference>
<dbReference type="InterPro" id="IPR010607">
    <property type="entry name" value="DUF1194"/>
</dbReference>
<protein>
    <recommendedName>
        <fullName evidence="4">VWFA domain-containing protein</fullName>
    </recommendedName>
</protein>
<reference evidence="2 3" key="1">
    <citation type="submission" date="2018-03" db="EMBL/GenBank/DDBJ databases">
        <authorList>
            <person name="Keele B.F."/>
        </authorList>
    </citation>
    <scope>NUCLEOTIDE SEQUENCE [LARGE SCALE GENOMIC DNA]</scope>
    <source>
        <strain evidence="2 3">CECT 8599</strain>
    </source>
</reference>
<keyword evidence="3" id="KW-1185">Reference proteome</keyword>
<proteinExistence type="predicted"/>
<dbReference type="Pfam" id="PF06707">
    <property type="entry name" value="DUF1194"/>
    <property type="match status" value="1"/>
</dbReference>
<sequence length="236" mass="25195">MKPYAACVALAAVACVTSAQADCRLALLLAVDVSNSVNATEDALQRKGLSNALNAANVKRAVFATDQTVALAAFEWSGRHHQQVMLDWTILKTPADLSRAAHTIAHSKRGQIDFPTAMGHALTFGAEMFAKAPDCLFKTLDVAGDGKSNTGYPPKLAYADPAYDEITVNGLVVRVLDLGMDLGVTAYYEAHVKHGPGAFIEVADGFEDYTRAMTRKLMRELSPTVLSARPASDNPG</sequence>
<dbReference type="EMBL" id="OMOR01000001">
    <property type="protein sequence ID" value="SPH20589.1"/>
    <property type="molecule type" value="Genomic_DNA"/>
</dbReference>
<feature type="chain" id="PRO_5015302591" description="VWFA domain-containing protein" evidence="1">
    <location>
        <begin position="22"/>
        <end position="236"/>
    </location>
</feature>
<dbReference type="SUPFAM" id="SSF53300">
    <property type="entry name" value="vWA-like"/>
    <property type="match status" value="1"/>
</dbReference>
<organism evidence="2 3">
    <name type="scientific">Ascidiaceihabitans donghaensis</name>
    <dbReference type="NCBI Taxonomy" id="1510460"/>
    <lineage>
        <taxon>Bacteria</taxon>
        <taxon>Pseudomonadati</taxon>
        <taxon>Pseudomonadota</taxon>
        <taxon>Alphaproteobacteria</taxon>
        <taxon>Rhodobacterales</taxon>
        <taxon>Paracoccaceae</taxon>
        <taxon>Ascidiaceihabitans</taxon>
    </lineage>
</organism>
<dbReference type="InterPro" id="IPR036465">
    <property type="entry name" value="vWFA_dom_sf"/>
</dbReference>
<gene>
    <name evidence="2" type="ORF">ASD8599_01326</name>
</gene>
<evidence type="ECO:0000256" key="1">
    <source>
        <dbReference type="SAM" id="SignalP"/>
    </source>
</evidence>
<dbReference type="Proteomes" id="UP000244880">
    <property type="component" value="Unassembled WGS sequence"/>
</dbReference>
<keyword evidence="1" id="KW-0732">Signal</keyword>
<evidence type="ECO:0000313" key="2">
    <source>
        <dbReference type="EMBL" id="SPH20589.1"/>
    </source>
</evidence>
<dbReference type="AlphaFoldDB" id="A0A2R8BBZ6"/>
<name>A0A2R8BBZ6_9RHOB</name>
<dbReference type="RefSeq" id="WP_306418869.1">
    <property type="nucleotide sequence ID" value="NZ_OMOR01000001.1"/>
</dbReference>
<evidence type="ECO:0000313" key="3">
    <source>
        <dbReference type="Proteomes" id="UP000244880"/>
    </source>
</evidence>